<dbReference type="GO" id="GO:0015344">
    <property type="term" value="F:siderophore uptake transmembrane transporter activity"/>
    <property type="evidence" value="ECO:0007669"/>
    <property type="project" value="TreeGrafter"/>
</dbReference>
<organism evidence="18 19">
    <name type="scientific">Gluconacetobacter tumulisoli</name>
    <dbReference type="NCBI Taxonomy" id="1286189"/>
    <lineage>
        <taxon>Bacteria</taxon>
        <taxon>Pseudomonadati</taxon>
        <taxon>Pseudomonadota</taxon>
        <taxon>Alphaproteobacteria</taxon>
        <taxon>Acetobacterales</taxon>
        <taxon>Acetobacteraceae</taxon>
        <taxon>Gluconacetobacter</taxon>
    </lineage>
</organism>
<dbReference type="PANTHER" id="PTHR32552">
    <property type="entry name" value="FERRICHROME IRON RECEPTOR-RELATED"/>
    <property type="match status" value="1"/>
</dbReference>
<evidence type="ECO:0000256" key="14">
    <source>
        <dbReference type="SAM" id="MobiDB-lite"/>
    </source>
</evidence>
<feature type="compositionally biased region" description="Low complexity" evidence="14">
    <location>
        <begin position="28"/>
        <end position="38"/>
    </location>
</feature>
<evidence type="ECO:0000256" key="3">
    <source>
        <dbReference type="ARBA" id="ARBA00022452"/>
    </source>
</evidence>
<evidence type="ECO:0000256" key="15">
    <source>
        <dbReference type="SAM" id="SignalP"/>
    </source>
</evidence>
<reference evidence="18 19" key="1">
    <citation type="submission" date="2020-04" db="EMBL/GenBank/DDBJ databases">
        <title>Description of novel Gluconacetobacter.</title>
        <authorList>
            <person name="Sombolestani A."/>
        </authorList>
    </citation>
    <scope>NUCLEOTIDE SEQUENCE [LARGE SCALE GENOMIC DNA]</scope>
    <source>
        <strain evidence="18 19">LMG 27802</strain>
    </source>
</reference>
<dbReference type="Proteomes" id="UP000578030">
    <property type="component" value="Unassembled WGS sequence"/>
</dbReference>
<keyword evidence="7" id="KW-0408">Iron</keyword>
<feature type="domain" description="TonB-dependent receptor-like beta-barrel" evidence="16">
    <location>
        <begin position="272"/>
        <end position="735"/>
    </location>
</feature>
<dbReference type="AlphaFoldDB" id="A0A7W4K8Q1"/>
<evidence type="ECO:0000313" key="18">
    <source>
        <dbReference type="EMBL" id="MBB2202353.1"/>
    </source>
</evidence>
<evidence type="ECO:0000256" key="6">
    <source>
        <dbReference type="ARBA" id="ARBA00022729"/>
    </source>
</evidence>
<sequence length="774" mass="85292">MRSLTLLALVSSTILAGGVPDRSALAATPADAPAGKAATRPKRAALPPAGEDVTVTRSMSVSHGTADTVTSRVMQQFAPGTSALKALARLPGVTFNSADPLGLDTWSSNLYVRGFTQAQLGVTLDGIPLGYQGYRTYNGLGINAAIIPDAISRMTVSQGGGAVDMPSTTNLGGALQFYSADPTDRTGGTVSQMFGSNSAFRTYVRLDSGALNASGTKFFVAYARNDTQKWKGAGEMFEQQANAKLVQPIGNDSKMSVFFDWSDSAQMDYQDLSLNYLNTVGQRLDYSYPDYRAAYMTALGHYTPAQLKTNDPLDTSYYDGVALERNYLGGMNFDLALNSRLRWNSVIYGQGNQRYQTYTDPYMPSPNGAPLSELVSQPAEQRFGFTTALQYTIARHVIDAGVWYENNSFRMNEFLYQEPLLGQGQPIDAMSGNFGTPFMQPWGTSFSTNTFQFHLQDTYHLLSNLTLHAGFRSMLVTTRGGVNENDVAYNGVADLPNGSLTSSAAFLPHVSINWAFRPHHELYFDFSENMRAYDYGGYQQGSPWGVTDQATFDQLRHTIRPERSFAYVLGYRYNTRRLMAGLNLYHVSFENRLQSLVGGTLVQPVSTMVNVGGVEMNGLDASLTVSPFKGLSIYNSVSYNHSVYSNNITSGGVVYALSGKYVVNYPQFMYKTNVTYAWRGFEAHFDANYMSRRYLSYMNDTSVNGFWMTNLGARYNFGKVGFVRDLTADFTIYNLINTKYIAQMGENGNPLTGDYQSLMAGAPRQYFGSLKANF</sequence>
<proteinExistence type="inferred from homology"/>
<keyword evidence="2 12" id="KW-0813">Transport</keyword>
<keyword evidence="4" id="KW-0410">Iron transport</keyword>
<dbReference type="Pfam" id="PF00593">
    <property type="entry name" value="TonB_dep_Rec_b-barrel"/>
    <property type="match status" value="1"/>
</dbReference>
<evidence type="ECO:0000256" key="2">
    <source>
        <dbReference type="ARBA" id="ARBA00022448"/>
    </source>
</evidence>
<dbReference type="EMBL" id="JABEQM010000009">
    <property type="protein sequence ID" value="MBB2202353.1"/>
    <property type="molecule type" value="Genomic_DNA"/>
</dbReference>
<comment type="subcellular location">
    <subcellularLocation>
        <location evidence="1 12">Cell outer membrane</location>
        <topology evidence="1 12">Multi-pass membrane protein</topology>
    </subcellularLocation>
</comment>
<keyword evidence="19" id="KW-1185">Reference proteome</keyword>
<keyword evidence="6 15" id="KW-0732">Signal</keyword>
<evidence type="ECO:0000256" key="4">
    <source>
        <dbReference type="ARBA" id="ARBA00022496"/>
    </source>
</evidence>
<evidence type="ECO:0000259" key="17">
    <source>
        <dbReference type="Pfam" id="PF07715"/>
    </source>
</evidence>
<evidence type="ECO:0000256" key="1">
    <source>
        <dbReference type="ARBA" id="ARBA00004571"/>
    </source>
</evidence>
<keyword evidence="11 12" id="KW-0998">Cell outer membrane</keyword>
<comment type="caution">
    <text evidence="18">The sequence shown here is derived from an EMBL/GenBank/DDBJ whole genome shotgun (WGS) entry which is preliminary data.</text>
</comment>
<evidence type="ECO:0000256" key="11">
    <source>
        <dbReference type="ARBA" id="ARBA00023237"/>
    </source>
</evidence>
<keyword evidence="5 12" id="KW-0812">Transmembrane</keyword>
<accession>A0A7W4K8Q1</accession>
<dbReference type="PROSITE" id="PS52016">
    <property type="entry name" value="TONB_DEPENDENT_REC_3"/>
    <property type="match status" value="1"/>
</dbReference>
<dbReference type="Gene3D" id="2.170.130.10">
    <property type="entry name" value="TonB-dependent receptor, plug domain"/>
    <property type="match status" value="1"/>
</dbReference>
<keyword evidence="9 13" id="KW-0798">TonB box</keyword>
<protein>
    <submittedName>
        <fullName evidence="18">TonB-dependent receptor</fullName>
    </submittedName>
</protein>
<evidence type="ECO:0000259" key="16">
    <source>
        <dbReference type="Pfam" id="PF00593"/>
    </source>
</evidence>
<name>A0A7W4K8Q1_9PROT</name>
<evidence type="ECO:0000256" key="12">
    <source>
        <dbReference type="PROSITE-ProRule" id="PRU01360"/>
    </source>
</evidence>
<keyword evidence="3 12" id="KW-1134">Transmembrane beta strand</keyword>
<evidence type="ECO:0000256" key="9">
    <source>
        <dbReference type="ARBA" id="ARBA00023077"/>
    </source>
</evidence>
<dbReference type="GO" id="GO:0009279">
    <property type="term" value="C:cell outer membrane"/>
    <property type="evidence" value="ECO:0007669"/>
    <property type="project" value="UniProtKB-SubCell"/>
</dbReference>
<dbReference type="InterPro" id="IPR039426">
    <property type="entry name" value="TonB-dep_rcpt-like"/>
</dbReference>
<keyword evidence="18" id="KW-0675">Receptor</keyword>
<feature type="domain" description="TonB-dependent receptor plug" evidence="17">
    <location>
        <begin position="64"/>
        <end position="167"/>
    </location>
</feature>
<dbReference type="InterPro" id="IPR000531">
    <property type="entry name" value="Beta-barrel_TonB"/>
</dbReference>
<keyword evidence="8" id="KW-0406">Ion transport</keyword>
<keyword evidence="10 12" id="KW-0472">Membrane</keyword>
<dbReference type="InterPro" id="IPR037066">
    <property type="entry name" value="Plug_dom_sf"/>
</dbReference>
<evidence type="ECO:0000313" key="19">
    <source>
        <dbReference type="Proteomes" id="UP000578030"/>
    </source>
</evidence>
<evidence type="ECO:0000256" key="5">
    <source>
        <dbReference type="ARBA" id="ARBA00022692"/>
    </source>
</evidence>
<dbReference type="PANTHER" id="PTHR32552:SF89">
    <property type="entry name" value="CATECHOLATE SIDEROPHORE RECEPTOR FIU"/>
    <property type="match status" value="1"/>
</dbReference>
<dbReference type="InterPro" id="IPR012910">
    <property type="entry name" value="Plug_dom"/>
</dbReference>
<evidence type="ECO:0000256" key="7">
    <source>
        <dbReference type="ARBA" id="ARBA00023004"/>
    </source>
</evidence>
<evidence type="ECO:0000256" key="8">
    <source>
        <dbReference type="ARBA" id="ARBA00023065"/>
    </source>
</evidence>
<dbReference type="SUPFAM" id="SSF56935">
    <property type="entry name" value="Porins"/>
    <property type="match status" value="1"/>
</dbReference>
<feature type="region of interest" description="Disordered" evidence="14">
    <location>
        <begin position="28"/>
        <end position="60"/>
    </location>
</feature>
<evidence type="ECO:0000256" key="10">
    <source>
        <dbReference type="ARBA" id="ARBA00023136"/>
    </source>
</evidence>
<dbReference type="InterPro" id="IPR036942">
    <property type="entry name" value="Beta-barrel_TonB_sf"/>
</dbReference>
<comment type="similarity">
    <text evidence="12 13">Belongs to the TonB-dependent receptor family.</text>
</comment>
<dbReference type="Pfam" id="PF07715">
    <property type="entry name" value="Plug"/>
    <property type="match status" value="1"/>
</dbReference>
<dbReference type="Gene3D" id="2.40.170.20">
    <property type="entry name" value="TonB-dependent receptor, beta-barrel domain"/>
    <property type="match status" value="1"/>
</dbReference>
<evidence type="ECO:0000256" key="13">
    <source>
        <dbReference type="RuleBase" id="RU003357"/>
    </source>
</evidence>
<feature type="chain" id="PRO_5030507698" evidence="15">
    <location>
        <begin position="17"/>
        <end position="774"/>
    </location>
</feature>
<feature type="signal peptide" evidence="15">
    <location>
        <begin position="1"/>
        <end position="16"/>
    </location>
</feature>
<gene>
    <name evidence="18" type="ORF">HLH28_12355</name>
</gene>